<organism evidence="2 3">
    <name type="scientific">Escherichia phage JeanPiccard</name>
    <dbReference type="NCBI Taxonomy" id="2851955"/>
    <lineage>
        <taxon>Viruses</taxon>
        <taxon>Duplodnaviria</taxon>
        <taxon>Heunggongvirae</taxon>
        <taxon>Uroviricota</taxon>
        <taxon>Caudoviricetes</taxon>
        <taxon>Drexlerviridae</taxon>
        <taxon>Braunvirinae</taxon>
    </lineage>
</organism>
<keyword evidence="1" id="KW-1133">Transmembrane helix</keyword>
<keyword evidence="1" id="KW-0812">Transmembrane</keyword>
<name>A0AAE8B040_9CAUD</name>
<sequence>MVASRFLKLRTSATEQCRTGLMLLIVIASHSVFTLMMTRLSLCTQ</sequence>
<dbReference type="EMBL" id="MZ501080">
    <property type="protein sequence ID" value="QXV80847.1"/>
    <property type="molecule type" value="Genomic_DNA"/>
</dbReference>
<keyword evidence="1" id="KW-0472">Membrane</keyword>
<proteinExistence type="predicted"/>
<dbReference type="Proteomes" id="UP000828140">
    <property type="component" value="Segment"/>
</dbReference>
<accession>A0AAE8B040</accession>
<reference evidence="2" key="1">
    <citation type="journal article" date="2021" name="PLoS Biol.">
        <title>Systematic exploration of Escherichia coli phage-host interactions with the BASEL phage collection.</title>
        <authorList>
            <person name="Maffei E."/>
            <person name="Shaidullina A."/>
            <person name="Burkolter M."/>
            <person name="Heyer Y."/>
            <person name="Estermann F."/>
            <person name="Druelle V."/>
            <person name="Sauer P."/>
            <person name="Willi L."/>
            <person name="Michaelis S."/>
            <person name="Hilbi H."/>
            <person name="Thaler D.S."/>
            <person name="Harms A."/>
        </authorList>
    </citation>
    <scope>NUCLEOTIDE SEQUENCE</scope>
    <source>
        <strain evidence="2">Bas02</strain>
    </source>
</reference>
<evidence type="ECO:0000313" key="2">
    <source>
        <dbReference type="EMBL" id="QXV80847.1"/>
    </source>
</evidence>
<keyword evidence="3" id="KW-1185">Reference proteome</keyword>
<evidence type="ECO:0000256" key="1">
    <source>
        <dbReference type="SAM" id="Phobius"/>
    </source>
</evidence>
<protein>
    <submittedName>
        <fullName evidence="2">Uncharacterized protein</fullName>
    </submittedName>
</protein>
<evidence type="ECO:0000313" key="3">
    <source>
        <dbReference type="Proteomes" id="UP000828140"/>
    </source>
</evidence>
<feature type="transmembrane region" description="Helical" evidence="1">
    <location>
        <begin position="21"/>
        <end position="42"/>
    </location>
</feature>
<gene>
    <name evidence="2" type="ORF">bas02_0082</name>
</gene>